<accession>A0A2G9YRE6</accession>
<gene>
    <name evidence="1" type="ORF">COX39_00915</name>
</gene>
<dbReference type="GO" id="GO:0016811">
    <property type="term" value="F:hydrolase activity, acting on carbon-nitrogen (but not peptide) bonds, in linear amides"/>
    <property type="evidence" value="ECO:0007669"/>
    <property type="project" value="TreeGrafter"/>
</dbReference>
<organism evidence="1 2">
    <name type="scientific">Candidatus Nealsonbacteria bacterium CG23_combo_of_CG06-09_8_20_14_all_40_13</name>
    <dbReference type="NCBI Taxonomy" id="1974724"/>
    <lineage>
        <taxon>Bacteria</taxon>
        <taxon>Candidatus Nealsoniibacteriota</taxon>
    </lineage>
</organism>
<proteinExistence type="predicted"/>
<name>A0A2G9YRE6_9BACT</name>
<dbReference type="Gene3D" id="3.40.50.10320">
    <property type="entry name" value="LmbE-like"/>
    <property type="match status" value="1"/>
</dbReference>
<dbReference type="PANTHER" id="PTHR12993:SF11">
    <property type="entry name" value="N-ACETYLGLUCOSAMINYL-PHOSPHATIDYLINOSITOL DE-N-ACETYLASE"/>
    <property type="match status" value="1"/>
</dbReference>
<protein>
    <recommendedName>
        <fullName evidence="3">PIG-L family deacetylase</fullName>
    </recommendedName>
</protein>
<evidence type="ECO:0000313" key="2">
    <source>
        <dbReference type="Proteomes" id="UP000231567"/>
    </source>
</evidence>
<evidence type="ECO:0008006" key="3">
    <source>
        <dbReference type="Google" id="ProtNLM"/>
    </source>
</evidence>
<dbReference type="Proteomes" id="UP000231567">
    <property type="component" value="Unassembled WGS sequence"/>
</dbReference>
<dbReference type="InterPro" id="IPR003737">
    <property type="entry name" value="GlcNAc_PI_deacetylase-related"/>
</dbReference>
<dbReference type="Pfam" id="PF02585">
    <property type="entry name" value="PIG-L"/>
    <property type="match status" value="1"/>
</dbReference>
<dbReference type="AlphaFoldDB" id="A0A2G9YRE6"/>
<dbReference type="SUPFAM" id="SSF102588">
    <property type="entry name" value="LmbE-like"/>
    <property type="match status" value="1"/>
</dbReference>
<reference evidence="1 2" key="1">
    <citation type="submission" date="2017-09" db="EMBL/GenBank/DDBJ databases">
        <title>Depth-based differentiation of microbial function through sediment-hosted aquifers and enrichment of novel symbionts in the deep terrestrial subsurface.</title>
        <authorList>
            <person name="Probst A.J."/>
            <person name="Ladd B."/>
            <person name="Jarett J.K."/>
            <person name="Geller-Mcgrath D.E."/>
            <person name="Sieber C.M."/>
            <person name="Emerson J.B."/>
            <person name="Anantharaman K."/>
            <person name="Thomas B.C."/>
            <person name="Malmstrom R."/>
            <person name="Stieglmeier M."/>
            <person name="Klingl A."/>
            <person name="Woyke T."/>
            <person name="Ryan C.M."/>
            <person name="Banfield J.F."/>
        </authorList>
    </citation>
    <scope>NUCLEOTIDE SEQUENCE [LARGE SCALE GENOMIC DNA]</scope>
    <source>
        <strain evidence="1">CG23_combo_of_CG06-09_8_20_14_all_40_13</strain>
    </source>
</reference>
<dbReference type="EMBL" id="PCRM01000015">
    <property type="protein sequence ID" value="PIP21818.1"/>
    <property type="molecule type" value="Genomic_DNA"/>
</dbReference>
<dbReference type="PANTHER" id="PTHR12993">
    <property type="entry name" value="N-ACETYLGLUCOSAMINYL-PHOSPHATIDYLINOSITOL DE-N-ACETYLASE-RELATED"/>
    <property type="match status" value="1"/>
</dbReference>
<evidence type="ECO:0000313" key="1">
    <source>
        <dbReference type="EMBL" id="PIP21818.1"/>
    </source>
</evidence>
<sequence>MKKWFDYSLSLNNLRKAFNFGVLYQSATEHFGFELLENIPGKNILVLAPHPDDDVFGLGGTLIKLVKARANIHIVYFYNGSRGNIRRVKDKSLIAVRKQEAQQAAKITGVGKLIFWGFEDDKAIVGKSSILAVTNLIKDFQPEVVFLPSFWDNHPDHHQVCQLFAKVLQQMPDFKAQLYLYEIWTPIFINRLVNITAEAEKKTLAVRAYQSQLQSRPYDEAILALNKYRADMLGETGFAEGFFACSPKVFLEIYKKLI</sequence>
<comment type="caution">
    <text evidence="1">The sequence shown here is derived from an EMBL/GenBank/DDBJ whole genome shotgun (WGS) entry which is preliminary data.</text>
</comment>
<dbReference type="InterPro" id="IPR024078">
    <property type="entry name" value="LmbE-like_dom_sf"/>
</dbReference>